<reference evidence="5" key="1">
    <citation type="journal article" date="2021" name="PeerJ">
        <title>Extensive microbial diversity within the chicken gut microbiome revealed by metagenomics and culture.</title>
        <authorList>
            <person name="Gilroy R."/>
            <person name="Ravi A."/>
            <person name="Getino M."/>
            <person name="Pursley I."/>
            <person name="Horton D.L."/>
            <person name="Alikhan N.F."/>
            <person name="Baker D."/>
            <person name="Gharbi K."/>
            <person name="Hall N."/>
            <person name="Watson M."/>
            <person name="Adriaenssens E.M."/>
            <person name="Foster-Nyarko E."/>
            <person name="Jarju S."/>
            <person name="Secka A."/>
            <person name="Antonio M."/>
            <person name="Oren A."/>
            <person name="Chaudhuri R.R."/>
            <person name="La Ragione R."/>
            <person name="Hildebrand F."/>
            <person name="Pallen M.J."/>
        </authorList>
    </citation>
    <scope>NUCLEOTIDE SEQUENCE</scope>
    <source>
        <strain evidence="5">23274</strain>
    </source>
</reference>
<dbReference type="PANTHER" id="PTHR30469:SF15">
    <property type="entry name" value="HLYD FAMILY OF SECRETION PROTEINS"/>
    <property type="match status" value="1"/>
</dbReference>
<dbReference type="Gene3D" id="2.40.30.170">
    <property type="match status" value="1"/>
</dbReference>
<dbReference type="Pfam" id="PF25954">
    <property type="entry name" value="Beta-barrel_RND_2"/>
    <property type="match status" value="1"/>
</dbReference>
<evidence type="ECO:0000313" key="6">
    <source>
        <dbReference type="Proteomes" id="UP000824202"/>
    </source>
</evidence>
<comment type="caution">
    <text evidence="5">The sequence shown here is derived from an EMBL/GenBank/DDBJ whole genome shotgun (WGS) entry which is preliminary data.</text>
</comment>
<dbReference type="Gene3D" id="2.40.420.20">
    <property type="match status" value="1"/>
</dbReference>
<gene>
    <name evidence="5" type="ORF">H9863_08985</name>
</gene>
<reference evidence="5" key="2">
    <citation type="submission" date="2021-04" db="EMBL/GenBank/DDBJ databases">
        <authorList>
            <person name="Gilroy R."/>
        </authorList>
    </citation>
    <scope>NUCLEOTIDE SEQUENCE</scope>
    <source>
        <strain evidence="5">23274</strain>
    </source>
</reference>
<dbReference type="Proteomes" id="UP000824202">
    <property type="component" value="Unassembled WGS sequence"/>
</dbReference>
<dbReference type="SUPFAM" id="SSF111369">
    <property type="entry name" value="HlyD-like secretion proteins"/>
    <property type="match status" value="1"/>
</dbReference>
<evidence type="ECO:0000259" key="4">
    <source>
        <dbReference type="Pfam" id="PF25975"/>
    </source>
</evidence>
<sequence length="360" mass="40305">MNSRFYYNSLLILLLLCLAAGCKNKEEKELQSEQARIEQKNEKTEVKTKKAEYKQFEVELVSNGKVEAKEKAVLKFLVADVVDSVFVTNGSRVRKGDPIASVNGEKSADQLQEAELNLEKMELELRSRLMSEGVNDLKDTTDIPTQRLRTIMLQCGYTSALQAYRKAKTEYENIRTCAPFSGIVADLEAKPYNPSSAYENLCTLIDDSQMEVVFNVLETEIQHIRKGMEVELTPYANNAVTLHGKVTEVNPKIDANGMVKIKATTANPDKLLVDGMNVNIILKRPIEHKLIVPKSAVLPRQGKKVVFVHENGKAIWKYVTTGVENSEEISIEAGLKEGEEVIYDNNLGLSHESEVIVIND</sequence>
<feature type="domain" description="CusB-like beta-barrel" evidence="3">
    <location>
        <begin position="212"/>
        <end position="283"/>
    </location>
</feature>
<evidence type="ECO:0000259" key="3">
    <source>
        <dbReference type="Pfam" id="PF25954"/>
    </source>
</evidence>
<evidence type="ECO:0000256" key="2">
    <source>
        <dbReference type="SAM" id="Coils"/>
    </source>
</evidence>
<keyword evidence="2" id="KW-0175">Coiled coil</keyword>
<protein>
    <submittedName>
        <fullName evidence="5">Efflux RND transporter periplasmic adaptor subunit</fullName>
    </submittedName>
</protein>
<evidence type="ECO:0000313" key="5">
    <source>
        <dbReference type="EMBL" id="HIX04228.1"/>
    </source>
</evidence>
<feature type="domain" description="CzcB-like C-terminal circularly permuted SH3-like" evidence="4">
    <location>
        <begin position="291"/>
        <end position="345"/>
    </location>
</feature>
<proteinExistence type="inferred from homology"/>
<dbReference type="GO" id="GO:0015562">
    <property type="term" value="F:efflux transmembrane transporter activity"/>
    <property type="evidence" value="ECO:0007669"/>
    <property type="project" value="TreeGrafter"/>
</dbReference>
<dbReference type="InterPro" id="IPR058649">
    <property type="entry name" value="CzcB_C"/>
</dbReference>
<dbReference type="InterPro" id="IPR006143">
    <property type="entry name" value="RND_pump_MFP"/>
</dbReference>
<dbReference type="Pfam" id="PF25975">
    <property type="entry name" value="CzcB_C"/>
    <property type="match status" value="1"/>
</dbReference>
<dbReference type="PANTHER" id="PTHR30469">
    <property type="entry name" value="MULTIDRUG RESISTANCE PROTEIN MDTA"/>
    <property type="match status" value="1"/>
</dbReference>
<comment type="similarity">
    <text evidence="1">Belongs to the membrane fusion protein (MFP) (TC 8.A.1) family.</text>
</comment>
<dbReference type="AlphaFoldDB" id="A0A9D1V178"/>
<accession>A0A9D1V178</accession>
<feature type="coiled-coil region" evidence="2">
    <location>
        <begin position="104"/>
        <end position="131"/>
    </location>
</feature>
<dbReference type="EMBL" id="DXFT01000175">
    <property type="protein sequence ID" value="HIX04228.1"/>
    <property type="molecule type" value="Genomic_DNA"/>
</dbReference>
<dbReference type="GO" id="GO:1990281">
    <property type="term" value="C:efflux pump complex"/>
    <property type="evidence" value="ECO:0007669"/>
    <property type="project" value="TreeGrafter"/>
</dbReference>
<dbReference type="PROSITE" id="PS51257">
    <property type="entry name" value="PROKAR_LIPOPROTEIN"/>
    <property type="match status" value="1"/>
</dbReference>
<dbReference type="NCBIfam" id="TIGR01730">
    <property type="entry name" value="RND_mfp"/>
    <property type="match status" value="1"/>
</dbReference>
<organism evidence="5 6">
    <name type="scientific">Candidatus Odoribacter faecigallinarum</name>
    <dbReference type="NCBI Taxonomy" id="2838706"/>
    <lineage>
        <taxon>Bacteria</taxon>
        <taxon>Pseudomonadati</taxon>
        <taxon>Bacteroidota</taxon>
        <taxon>Bacteroidia</taxon>
        <taxon>Bacteroidales</taxon>
        <taxon>Odoribacteraceae</taxon>
        <taxon>Odoribacter</taxon>
    </lineage>
</organism>
<evidence type="ECO:0000256" key="1">
    <source>
        <dbReference type="ARBA" id="ARBA00009477"/>
    </source>
</evidence>
<dbReference type="InterPro" id="IPR058792">
    <property type="entry name" value="Beta-barrel_RND_2"/>
</dbReference>
<name>A0A9D1V178_9BACT</name>